<dbReference type="EMBL" id="CACVAV010000301">
    <property type="protein sequence ID" value="CAA6819514.1"/>
    <property type="molecule type" value="Genomic_DNA"/>
</dbReference>
<protein>
    <submittedName>
        <fullName evidence="1">Uncharacterized protein</fullName>
    </submittedName>
</protein>
<proteinExistence type="predicted"/>
<dbReference type="AlphaFoldDB" id="A0A6S6TJJ0"/>
<name>A0A6S6TJJ0_9GAMM</name>
<evidence type="ECO:0000313" key="1">
    <source>
        <dbReference type="EMBL" id="CAA6819514.1"/>
    </source>
</evidence>
<reference evidence="1" key="1">
    <citation type="submission" date="2020-01" db="EMBL/GenBank/DDBJ databases">
        <authorList>
            <person name="Meier V. D."/>
            <person name="Meier V D."/>
        </authorList>
    </citation>
    <scope>NUCLEOTIDE SEQUENCE</scope>
    <source>
        <strain evidence="1">HLG_WM_MAG_08</strain>
    </source>
</reference>
<organism evidence="1">
    <name type="scientific">uncultured Thiotrichaceae bacterium</name>
    <dbReference type="NCBI Taxonomy" id="298394"/>
    <lineage>
        <taxon>Bacteria</taxon>
        <taxon>Pseudomonadati</taxon>
        <taxon>Pseudomonadota</taxon>
        <taxon>Gammaproteobacteria</taxon>
        <taxon>Thiotrichales</taxon>
        <taxon>Thiotrichaceae</taxon>
        <taxon>environmental samples</taxon>
    </lineage>
</organism>
<accession>A0A6S6TJJ0</accession>
<gene>
    <name evidence="1" type="ORF">HELGO_WM51635</name>
</gene>
<sequence length="228" mass="25187">MRMRTLLLFLPVYTVPQAPLNTPARTTTTVRLTWIVCYCSDPRPLSLFPLRSFPTRPTNAAGLFRPVCPAKKQAARSKRGLSWPLRKRLRGLRSFGRGSPQCRRGVWVAVGTGGVRLPLWSLRDGSPDGVAALPSRDSVWSCGGLKKCGRVAVFVSRPASLCGNRCGALCAVFGAARKTKEHIFHERVRGVTVHAPALILCFWPCCRTSAARRFFLSLTLVKNRRIGT</sequence>